<dbReference type="STRING" id="543728.Vapar_2260"/>
<dbReference type="OrthoDB" id="8808595at2"/>
<evidence type="ECO:0000313" key="8">
    <source>
        <dbReference type="EMBL" id="ACS18889.1"/>
    </source>
</evidence>
<evidence type="ECO:0000256" key="4">
    <source>
        <dbReference type="ARBA" id="ARBA00022692"/>
    </source>
</evidence>
<protein>
    <submittedName>
        <fullName evidence="8">Type III secretion system inner membrane R protein</fullName>
    </submittedName>
</protein>
<evidence type="ECO:0000256" key="2">
    <source>
        <dbReference type="ARBA" id="ARBA00009772"/>
    </source>
</evidence>
<dbReference type="GO" id="GO:0006605">
    <property type="term" value="P:protein targeting"/>
    <property type="evidence" value="ECO:0007669"/>
    <property type="project" value="InterPro"/>
</dbReference>
<dbReference type="HOGENOM" id="CLU_063626_4_0_4"/>
<gene>
    <name evidence="8" type="ordered locus">Vapar_2260</name>
</gene>
<reference evidence="8" key="1">
    <citation type="submission" date="2009-06" db="EMBL/GenBank/DDBJ databases">
        <title>Complete sequence of chromosome 1 of Variovorax paradoxus S110.</title>
        <authorList>
            <consortium name="US DOE Joint Genome Institute"/>
            <person name="Lucas S."/>
            <person name="Copeland A."/>
            <person name="Lapidus A."/>
            <person name="Glavina del Rio T."/>
            <person name="Tice H."/>
            <person name="Bruce D."/>
            <person name="Goodwin L."/>
            <person name="Pitluck S."/>
            <person name="Chertkov O."/>
            <person name="Brettin T."/>
            <person name="Detter J.C."/>
            <person name="Han C."/>
            <person name="Larimer F."/>
            <person name="Land M."/>
            <person name="Hauser L."/>
            <person name="Kyrpides N."/>
            <person name="Ovchinnikova G."/>
            <person name="Orwin P."/>
            <person name="Leadbetter J.R."/>
            <person name="Spain J.C."/>
            <person name="Han J.I."/>
        </authorList>
    </citation>
    <scope>NUCLEOTIDE SEQUENCE</scope>
    <source>
        <strain evidence="8">S110</strain>
    </source>
</reference>
<dbReference type="InterPro" id="IPR002010">
    <property type="entry name" value="T3SS_IM_R"/>
</dbReference>
<sequence precursor="true">MTPIFYAVPLPASVRMLLVLGLSIALAFGLSAPVGAWMGWSELLFSALAELALGATLGLGILLAFGAFSIAGQLLDVQLGFGIAQVIDPVTQRPIPVLTSAFNYLAVLVFFLLNGHHALLRGISYSLERFPVGASWSIGHAVAPVLKQAAGLFSLGFALAAPVVFCILLVEFALGVVGRNLPQMNMFTMGIPVKILVGLVALSFWFAGIGSVMTRAYASIASTWDGIFVAAPTPTQQGR</sequence>
<dbReference type="Pfam" id="PF01311">
    <property type="entry name" value="Bac_export_1"/>
    <property type="match status" value="1"/>
</dbReference>
<dbReference type="PANTHER" id="PTHR30065">
    <property type="entry name" value="FLAGELLAR BIOSYNTHETIC PROTEIN FLIR"/>
    <property type="match status" value="1"/>
</dbReference>
<dbReference type="PRINTS" id="PR00953">
    <property type="entry name" value="TYPE3IMRPROT"/>
</dbReference>
<dbReference type="KEGG" id="vap:Vapar_2260"/>
<keyword evidence="3" id="KW-1003">Cell membrane</keyword>
<comment type="similarity">
    <text evidence="2">Belongs to the FliR/MopE/SpaR family.</text>
</comment>
<dbReference type="AlphaFoldDB" id="C5CXN3"/>
<evidence type="ECO:0000256" key="1">
    <source>
        <dbReference type="ARBA" id="ARBA00004651"/>
    </source>
</evidence>
<feature type="transmembrane region" description="Helical" evidence="7">
    <location>
        <begin position="152"/>
        <end position="174"/>
    </location>
</feature>
<keyword evidence="5 7" id="KW-1133">Transmembrane helix</keyword>
<accession>C5CXN3</accession>
<feature type="transmembrane region" description="Helical" evidence="7">
    <location>
        <begin position="95"/>
        <end position="113"/>
    </location>
</feature>
<name>C5CXN3_VARPS</name>
<comment type="subcellular location">
    <subcellularLocation>
        <location evidence="1">Cell membrane</location>
        <topology evidence="1">Multi-pass membrane protein</topology>
    </subcellularLocation>
</comment>
<dbReference type="EMBL" id="CP001635">
    <property type="protein sequence ID" value="ACS18889.1"/>
    <property type="molecule type" value="Genomic_DNA"/>
</dbReference>
<evidence type="ECO:0000256" key="7">
    <source>
        <dbReference type="SAM" id="Phobius"/>
    </source>
</evidence>
<organism evidence="8">
    <name type="scientific">Variovorax paradoxus (strain S110)</name>
    <dbReference type="NCBI Taxonomy" id="543728"/>
    <lineage>
        <taxon>Bacteria</taxon>
        <taxon>Pseudomonadati</taxon>
        <taxon>Pseudomonadota</taxon>
        <taxon>Betaproteobacteria</taxon>
        <taxon>Burkholderiales</taxon>
        <taxon>Comamonadaceae</taxon>
        <taxon>Variovorax</taxon>
    </lineage>
</organism>
<evidence type="ECO:0000256" key="3">
    <source>
        <dbReference type="ARBA" id="ARBA00022475"/>
    </source>
</evidence>
<dbReference type="PANTHER" id="PTHR30065:SF1">
    <property type="entry name" value="SURFACE PRESENTATION OF ANTIGENS PROTEIN SPAR"/>
    <property type="match status" value="1"/>
</dbReference>
<keyword evidence="4 7" id="KW-0812">Transmembrane</keyword>
<evidence type="ECO:0000256" key="6">
    <source>
        <dbReference type="ARBA" id="ARBA00023136"/>
    </source>
</evidence>
<feature type="transmembrane region" description="Helical" evidence="7">
    <location>
        <begin position="52"/>
        <end position="75"/>
    </location>
</feature>
<proteinExistence type="inferred from homology"/>
<dbReference type="GO" id="GO:0005886">
    <property type="term" value="C:plasma membrane"/>
    <property type="evidence" value="ECO:0007669"/>
    <property type="project" value="UniProtKB-SubCell"/>
</dbReference>
<feature type="transmembrane region" description="Helical" evidence="7">
    <location>
        <begin position="195"/>
        <end position="218"/>
    </location>
</feature>
<keyword evidence="6 7" id="KW-0472">Membrane</keyword>
<evidence type="ECO:0000256" key="5">
    <source>
        <dbReference type="ARBA" id="ARBA00022989"/>
    </source>
</evidence>
<dbReference type="eggNOG" id="COG1684">
    <property type="taxonomic scope" value="Bacteria"/>
</dbReference>